<keyword evidence="1" id="KW-0808">Transferase</keyword>
<dbReference type="Pfam" id="PF17919">
    <property type="entry name" value="RT_RNaseH_2"/>
    <property type="match status" value="1"/>
</dbReference>
<dbReference type="InterPro" id="IPR041577">
    <property type="entry name" value="RT_RNaseH_2"/>
</dbReference>
<feature type="domain" description="Reverse transcriptase/retrotransposon-derived protein RNase H-like" evidence="6">
    <location>
        <begin position="40"/>
        <end position="133"/>
    </location>
</feature>
<name>A0AA88HJ78_ARTSF</name>
<evidence type="ECO:0000256" key="2">
    <source>
        <dbReference type="ARBA" id="ARBA00022722"/>
    </source>
</evidence>
<evidence type="ECO:0000256" key="3">
    <source>
        <dbReference type="ARBA" id="ARBA00022759"/>
    </source>
</evidence>
<proteinExistence type="predicted"/>
<dbReference type="InterPro" id="IPR043128">
    <property type="entry name" value="Rev_trsase/Diguanyl_cyclase"/>
</dbReference>
<sequence>MGLDGYYGHIIQNFAALAEPLRQMTTKKAPEVIKKRTKVEPALESLKEALCSAPVSRNPNYNKHFILQKDVNGKGLGTVLTQRAEGEEHPISFISRKVMPTESRYSAIEKEALAIKCAISKFHFFMADRHFFVEIDHSITVVSCDIEQEHETGSVDSGPTKI</sequence>
<reference evidence="7" key="1">
    <citation type="submission" date="2023-07" db="EMBL/GenBank/DDBJ databases">
        <title>Chromosome-level genome assembly of Artemia franciscana.</title>
        <authorList>
            <person name="Jo E."/>
        </authorList>
    </citation>
    <scope>NUCLEOTIDE SEQUENCE</scope>
    <source>
        <tissue evidence="7">Whole body</tissue>
    </source>
</reference>
<evidence type="ECO:0000313" key="7">
    <source>
        <dbReference type="EMBL" id="KAK2711319.1"/>
    </source>
</evidence>
<dbReference type="Gene3D" id="3.10.20.370">
    <property type="match status" value="1"/>
</dbReference>
<organism evidence="7 8">
    <name type="scientific">Artemia franciscana</name>
    <name type="common">Brine shrimp</name>
    <name type="synonym">Artemia sanfranciscana</name>
    <dbReference type="NCBI Taxonomy" id="6661"/>
    <lineage>
        <taxon>Eukaryota</taxon>
        <taxon>Metazoa</taxon>
        <taxon>Ecdysozoa</taxon>
        <taxon>Arthropoda</taxon>
        <taxon>Crustacea</taxon>
        <taxon>Branchiopoda</taxon>
        <taxon>Anostraca</taxon>
        <taxon>Artemiidae</taxon>
        <taxon>Artemia</taxon>
    </lineage>
</organism>
<evidence type="ECO:0000256" key="5">
    <source>
        <dbReference type="ARBA" id="ARBA00023268"/>
    </source>
</evidence>
<dbReference type="AlphaFoldDB" id="A0AA88HJ78"/>
<dbReference type="PANTHER" id="PTHR37984">
    <property type="entry name" value="PROTEIN CBG26694"/>
    <property type="match status" value="1"/>
</dbReference>
<dbReference type="InterPro" id="IPR043502">
    <property type="entry name" value="DNA/RNA_pol_sf"/>
</dbReference>
<comment type="caution">
    <text evidence="7">The sequence shown here is derived from an EMBL/GenBank/DDBJ whole genome shotgun (WGS) entry which is preliminary data.</text>
</comment>
<dbReference type="PANTHER" id="PTHR37984:SF5">
    <property type="entry name" value="PROTEIN NYNRIN-LIKE"/>
    <property type="match status" value="1"/>
</dbReference>
<keyword evidence="2" id="KW-0540">Nuclease</keyword>
<keyword evidence="4" id="KW-0695">RNA-directed DNA polymerase</keyword>
<dbReference type="InterPro" id="IPR050951">
    <property type="entry name" value="Retrovirus_Pol_polyprotein"/>
</dbReference>
<dbReference type="FunFam" id="3.10.20.370:FF:000001">
    <property type="entry name" value="Retrovirus-related Pol polyprotein from transposon 17.6-like protein"/>
    <property type="match status" value="1"/>
</dbReference>
<keyword evidence="3" id="KW-0255">Endonuclease</keyword>
<dbReference type="EMBL" id="JAVRJZ010000016">
    <property type="protein sequence ID" value="KAK2711319.1"/>
    <property type="molecule type" value="Genomic_DNA"/>
</dbReference>
<keyword evidence="8" id="KW-1185">Reference proteome</keyword>
<accession>A0AA88HJ78</accession>
<dbReference type="SUPFAM" id="SSF56672">
    <property type="entry name" value="DNA/RNA polymerases"/>
    <property type="match status" value="1"/>
</dbReference>
<dbReference type="Gene3D" id="3.30.70.270">
    <property type="match status" value="1"/>
</dbReference>
<keyword evidence="3" id="KW-0378">Hydrolase</keyword>
<gene>
    <name evidence="7" type="ORF">QYM36_012490</name>
</gene>
<keyword evidence="1" id="KW-0548">Nucleotidyltransferase</keyword>
<dbReference type="GO" id="GO:0003964">
    <property type="term" value="F:RNA-directed DNA polymerase activity"/>
    <property type="evidence" value="ECO:0007669"/>
    <property type="project" value="UniProtKB-KW"/>
</dbReference>
<keyword evidence="5" id="KW-0511">Multifunctional enzyme</keyword>
<evidence type="ECO:0000256" key="1">
    <source>
        <dbReference type="ARBA" id="ARBA00022695"/>
    </source>
</evidence>
<evidence type="ECO:0000259" key="6">
    <source>
        <dbReference type="Pfam" id="PF17919"/>
    </source>
</evidence>
<dbReference type="GO" id="GO:0004519">
    <property type="term" value="F:endonuclease activity"/>
    <property type="evidence" value="ECO:0007669"/>
    <property type="project" value="UniProtKB-KW"/>
</dbReference>
<dbReference type="Proteomes" id="UP001187531">
    <property type="component" value="Unassembled WGS sequence"/>
</dbReference>
<evidence type="ECO:0000256" key="4">
    <source>
        <dbReference type="ARBA" id="ARBA00022918"/>
    </source>
</evidence>
<evidence type="ECO:0000313" key="8">
    <source>
        <dbReference type="Proteomes" id="UP001187531"/>
    </source>
</evidence>
<protein>
    <recommendedName>
        <fullName evidence="6">Reverse transcriptase/retrotransposon-derived protein RNase H-like domain-containing protein</fullName>
    </recommendedName>
</protein>